<evidence type="ECO:0000256" key="8">
    <source>
        <dbReference type="ARBA" id="ARBA00023077"/>
    </source>
</evidence>
<evidence type="ECO:0000313" key="15">
    <source>
        <dbReference type="EMBL" id="SMP76052.1"/>
    </source>
</evidence>
<keyword evidence="10 11" id="KW-0998">Cell outer membrane</keyword>
<dbReference type="InterPro" id="IPR000531">
    <property type="entry name" value="Beta-barrel_TonB"/>
</dbReference>
<keyword evidence="3 11" id="KW-1134">Transmembrane beta strand</keyword>
<dbReference type="InterPro" id="IPR039426">
    <property type="entry name" value="TonB-dep_rcpt-like"/>
</dbReference>
<keyword evidence="4" id="KW-0410">Iron transport</keyword>
<protein>
    <submittedName>
        <fullName evidence="15">Iron complex outermembrane recepter protein</fullName>
    </submittedName>
</protein>
<feature type="domain" description="TonB-dependent receptor-like beta-barrel" evidence="13">
    <location>
        <begin position="316"/>
        <end position="752"/>
    </location>
</feature>
<dbReference type="InterPro" id="IPR036942">
    <property type="entry name" value="Beta-barrel_TonB_sf"/>
</dbReference>
<evidence type="ECO:0000256" key="2">
    <source>
        <dbReference type="ARBA" id="ARBA00022448"/>
    </source>
</evidence>
<dbReference type="Pfam" id="PF00593">
    <property type="entry name" value="TonB_dep_Rec_b-barrel"/>
    <property type="match status" value="1"/>
</dbReference>
<keyword evidence="9 11" id="KW-0472">Membrane</keyword>
<evidence type="ECO:0000259" key="14">
    <source>
        <dbReference type="Pfam" id="PF07715"/>
    </source>
</evidence>
<name>A0ABY1QN85_9SPHN</name>
<comment type="similarity">
    <text evidence="11 12">Belongs to the TonB-dependent receptor family.</text>
</comment>
<evidence type="ECO:0000256" key="5">
    <source>
        <dbReference type="ARBA" id="ARBA00022692"/>
    </source>
</evidence>
<dbReference type="RefSeq" id="WP_283406679.1">
    <property type="nucleotide sequence ID" value="NZ_FXUI01000009.1"/>
</dbReference>
<comment type="subcellular location">
    <subcellularLocation>
        <location evidence="1 11">Cell outer membrane</location>
        <topology evidence="1 11">Multi-pass membrane protein</topology>
    </subcellularLocation>
</comment>
<evidence type="ECO:0000256" key="3">
    <source>
        <dbReference type="ARBA" id="ARBA00022452"/>
    </source>
</evidence>
<dbReference type="InterPro" id="IPR012910">
    <property type="entry name" value="Plug_dom"/>
</dbReference>
<evidence type="ECO:0000256" key="4">
    <source>
        <dbReference type="ARBA" id="ARBA00022496"/>
    </source>
</evidence>
<keyword evidence="5 11" id="KW-0812">Transmembrane</keyword>
<dbReference type="Proteomes" id="UP001157910">
    <property type="component" value="Unassembled WGS sequence"/>
</dbReference>
<evidence type="ECO:0000256" key="1">
    <source>
        <dbReference type="ARBA" id="ARBA00004571"/>
    </source>
</evidence>
<evidence type="ECO:0000256" key="9">
    <source>
        <dbReference type="ARBA" id="ARBA00023136"/>
    </source>
</evidence>
<dbReference type="Pfam" id="PF07715">
    <property type="entry name" value="Plug"/>
    <property type="match status" value="1"/>
</dbReference>
<gene>
    <name evidence="15" type="ORF">SAMN06296065_10943</name>
</gene>
<feature type="domain" description="TonB-dependent receptor plug" evidence="14">
    <location>
        <begin position="52"/>
        <end position="160"/>
    </location>
</feature>
<evidence type="ECO:0000256" key="7">
    <source>
        <dbReference type="ARBA" id="ARBA00023065"/>
    </source>
</evidence>
<dbReference type="PANTHER" id="PTHR32552">
    <property type="entry name" value="FERRICHROME IRON RECEPTOR-RELATED"/>
    <property type="match status" value="1"/>
</dbReference>
<keyword evidence="8 12" id="KW-0798">TonB box</keyword>
<evidence type="ECO:0000256" key="6">
    <source>
        <dbReference type="ARBA" id="ARBA00023004"/>
    </source>
</evidence>
<evidence type="ECO:0000256" key="10">
    <source>
        <dbReference type="ARBA" id="ARBA00023237"/>
    </source>
</evidence>
<comment type="caution">
    <text evidence="15">The sequence shown here is derived from an EMBL/GenBank/DDBJ whole genome shotgun (WGS) entry which is preliminary data.</text>
</comment>
<evidence type="ECO:0000259" key="13">
    <source>
        <dbReference type="Pfam" id="PF00593"/>
    </source>
</evidence>
<keyword evidence="6" id="KW-0408">Iron</keyword>
<keyword evidence="16" id="KW-1185">Reference proteome</keyword>
<dbReference type="SUPFAM" id="SSF56935">
    <property type="entry name" value="Porins"/>
    <property type="match status" value="1"/>
</dbReference>
<dbReference type="Gene3D" id="2.40.170.20">
    <property type="entry name" value="TonB-dependent receptor, beta-barrel domain"/>
    <property type="match status" value="1"/>
</dbReference>
<evidence type="ECO:0000256" key="11">
    <source>
        <dbReference type="PROSITE-ProRule" id="PRU01360"/>
    </source>
</evidence>
<reference evidence="15 16" key="1">
    <citation type="submission" date="2017-05" db="EMBL/GenBank/DDBJ databases">
        <authorList>
            <person name="Varghese N."/>
            <person name="Submissions S."/>
        </authorList>
    </citation>
    <scope>NUCLEOTIDE SEQUENCE [LARGE SCALE GENOMIC DNA]</scope>
    <source>
        <strain evidence="15 16">SM16</strain>
    </source>
</reference>
<keyword evidence="2 11" id="KW-0813">Transport</keyword>
<sequence length="805" mass="85877">MSGRRTAAGVATVFVYLSTVSPVVAQQGDGGSAVDAARGDIIVTARKRSERLLDVPVAVSALSQEQLQRYATVTLTAISQQVPQLVIAESQNQVGGSINLRGIGSGISNPSTETAVTLNVDGVPISYGNAIRLGQIDLERVEVLKGPQALFYGKNSPGGIVSLVSQDPGPTFEAKVRTGYEFAADQRFVEGTVSAPLTETVGARVVGYYSKEDGWFRNVAEPLPGVTAGPAADSYNAEDVFVRGTLAFASPDDATRIAGKVAYGRRTRDGVGPTGGSQIVFCPGGTSRLSGAIDCKLNRDFYSVILPARMVTLDPTFGDGVPFVRSTQFLASLSADQDLNDELTLSSVTGYYRLGEKSVDPFTFSNVPYFGASNDIVADAVSQEVRVATDFDGPFNVLFGGFFQDAHFKIRQAFGVDFGGAATPFLVGSTFYDVHTTAYSVFGQARYRLIDTLELAAGGRYSWERKTLFGTSFGSPIDVLKPRRNYEDFSPEITLTWRPNSDLTLYAAYREGFTSGGFNTVPTTLRSQANQALPRVDLSYGQMTARGGEGGIKGYLAGRQLLFDLVGYYYKYEGLQLSRYDNASFTQLTQNAGGAEIKGVEASVTFRPDAVAGLSINAAAAYNRSRYTDFIGGCYAGQSVAAGCNLNPRNPGLPSPTYGTAANPYQDQDQTGQRLFRAPEFTLTAGVAYDHSFSDALGATIAVDTNYSSSYITQTEANPLNRQEAYWLLNGTVTLNGGSDKPWEVALIGRNLTNKLYVVAGSVVGATASGTGTSTTVQGDVLGTASPPRSITLQLTLKDSLLNRR</sequence>
<keyword evidence="7" id="KW-0406">Ion transport</keyword>
<evidence type="ECO:0000256" key="12">
    <source>
        <dbReference type="RuleBase" id="RU003357"/>
    </source>
</evidence>
<dbReference type="PROSITE" id="PS52016">
    <property type="entry name" value="TONB_DEPENDENT_REC_3"/>
    <property type="match status" value="1"/>
</dbReference>
<accession>A0ABY1QN85</accession>
<organism evidence="15 16">
    <name type="scientific">Novosphingobium panipatense</name>
    <dbReference type="NCBI Taxonomy" id="428991"/>
    <lineage>
        <taxon>Bacteria</taxon>
        <taxon>Pseudomonadati</taxon>
        <taxon>Pseudomonadota</taxon>
        <taxon>Alphaproteobacteria</taxon>
        <taxon>Sphingomonadales</taxon>
        <taxon>Sphingomonadaceae</taxon>
        <taxon>Novosphingobium</taxon>
    </lineage>
</organism>
<proteinExistence type="inferred from homology"/>
<dbReference type="PANTHER" id="PTHR32552:SF81">
    <property type="entry name" value="TONB-DEPENDENT OUTER MEMBRANE RECEPTOR"/>
    <property type="match status" value="1"/>
</dbReference>
<dbReference type="EMBL" id="FXUI01000009">
    <property type="protein sequence ID" value="SMP76052.1"/>
    <property type="molecule type" value="Genomic_DNA"/>
</dbReference>
<evidence type="ECO:0000313" key="16">
    <source>
        <dbReference type="Proteomes" id="UP001157910"/>
    </source>
</evidence>